<keyword evidence="1" id="KW-0472">Membrane</keyword>
<name>E6TQD0_EVAC2</name>
<protein>
    <recommendedName>
        <fullName evidence="4">DUF624 domain-containing protein</fullName>
    </recommendedName>
</protein>
<proteinExistence type="predicted"/>
<evidence type="ECO:0000313" key="2">
    <source>
        <dbReference type="EMBL" id="ADU29308.1"/>
    </source>
</evidence>
<dbReference type="HOGENOM" id="CLU_1259337_0_0_9"/>
<feature type="transmembrane region" description="Helical" evidence="1">
    <location>
        <begin position="20"/>
        <end position="50"/>
    </location>
</feature>
<dbReference type="AlphaFoldDB" id="E6TQD0"/>
<dbReference type="Proteomes" id="UP000001401">
    <property type="component" value="Chromosome"/>
</dbReference>
<dbReference type="OrthoDB" id="9814991at2"/>
<sequence>MKNSLTVFQRSLFDTYQNLGVILWATVLWWISVLPIITLGPATAGLFYVIKCKKTKVTVGPRDYWTGVKKYFSIGMRLTLLHLFVVVPGLSYFFLLLRTESFFSYFIAMILLYFILMWHLFMLYMMPILVEQEVTKISILFKRSFRLVTENYFFTVNIVLYMFFVTLISSILAIMLIVWAGWMAMTAYNSLLYLLNKYEPNEYRFDEEVNWRGTVRPWK</sequence>
<gene>
    <name evidence="2" type="ordered locus">Bcell_1035</name>
</gene>
<feature type="transmembrane region" description="Helical" evidence="1">
    <location>
        <begin position="71"/>
        <end position="96"/>
    </location>
</feature>
<reference evidence="2" key="1">
    <citation type="submission" date="2010-12" db="EMBL/GenBank/DDBJ databases">
        <title>Complete sequence of Bacillus cellulosilyticus DSM 2522.</title>
        <authorList>
            <consortium name="US DOE Joint Genome Institute"/>
            <person name="Lucas S."/>
            <person name="Copeland A."/>
            <person name="Lapidus A."/>
            <person name="Cheng J.-F."/>
            <person name="Bruce D."/>
            <person name="Goodwin L."/>
            <person name="Pitluck S."/>
            <person name="Chertkov O."/>
            <person name="Detter J.C."/>
            <person name="Han C."/>
            <person name="Tapia R."/>
            <person name="Land M."/>
            <person name="Hauser L."/>
            <person name="Jeffries C."/>
            <person name="Kyrpides N."/>
            <person name="Ivanova N."/>
            <person name="Mikhailova N."/>
            <person name="Brumm P."/>
            <person name="Mead D."/>
            <person name="Woyke T."/>
        </authorList>
    </citation>
    <scope>NUCLEOTIDE SEQUENCE [LARGE SCALE GENOMIC DNA]</scope>
    <source>
        <strain evidence="2">DSM 2522</strain>
    </source>
</reference>
<keyword evidence="1" id="KW-0812">Transmembrane</keyword>
<dbReference type="EMBL" id="CP002394">
    <property type="protein sequence ID" value="ADU29308.1"/>
    <property type="molecule type" value="Genomic_DNA"/>
</dbReference>
<feature type="transmembrane region" description="Helical" evidence="1">
    <location>
        <begin position="102"/>
        <end position="130"/>
    </location>
</feature>
<evidence type="ECO:0000256" key="1">
    <source>
        <dbReference type="SAM" id="Phobius"/>
    </source>
</evidence>
<keyword evidence="1" id="KW-1133">Transmembrane helix</keyword>
<evidence type="ECO:0008006" key="4">
    <source>
        <dbReference type="Google" id="ProtNLM"/>
    </source>
</evidence>
<accession>E6TQD0</accession>
<dbReference type="RefSeq" id="WP_013487649.1">
    <property type="nucleotide sequence ID" value="NC_014829.1"/>
</dbReference>
<dbReference type="STRING" id="649639.Bcell_1035"/>
<keyword evidence="3" id="KW-1185">Reference proteome</keyword>
<organism evidence="2 3">
    <name type="scientific">Evansella cellulosilytica (strain ATCC 21833 / DSM 2522 / FERM P-1141 / JCM 9156 / N-4)</name>
    <name type="common">Bacillus cellulosilyticus</name>
    <dbReference type="NCBI Taxonomy" id="649639"/>
    <lineage>
        <taxon>Bacteria</taxon>
        <taxon>Bacillati</taxon>
        <taxon>Bacillota</taxon>
        <taxon>Bacilli</taxon>
        <taxon>Bacillales</taxon>
        <taxon>Bacillaceae</taxon>
        <taxon>Evansella</taxon>
    </lineage>
</organism>
<feature type="transmembrane region" description="Helical" evidence="1">
    <location>
        <begin position="151"/>
        <end position="182"/>
    </location>
</feature>
<dbReference type="KEGG" id="bco:Bcell_1035"/>
<evidence type="ECO:0000313" key="3">
    <source>
        <dbReference type="Proteomes" id="UP000001401"/>
    </source>
</evidence>